<reference evidence="2" key="1">
    <citation type="submission" date="2016-09" db="EMBL/GenBank/DDBJ databases">
        <title>Genome sequence of Chlorobaculum limnaeum.</title>
        <authorList>
            <person name="Liu Z."/>
            <person name="Tank M."/>
            <person name="Bryant D.A."/>
        </authorList>
    </citation>
    <scope>NUCLEOTIDE SEQUENCE [LARGE SCALE GENOMIC DNA]</scope>
    <source>
        <strain evidence="2">DSM 1677</strain>
    </source>
</reference>
<sequence>MKKVLSLLSLLALMPSGTMLLADPAAVVPAAPSSALIDQAEAARKEADALGYEWRDTASLIQSAREALQKGDQAESDKLASKALLQARAGKAQGQYMAKNWKMMIPKN</sequence>
<keyword evidence="3" id="KW-1185">Reference proteome</keyword>
<proteinExistence type="predicted"/>
<feature type="signal peptide" evidence="1">
    <location>
        <begin position="1"/>
        <end position="21"/>
    </location>
</feature>
<dbReference type="EMBL" id="CP017305">
    <property type="protein sequence ID" value="AOS83737.1"/>
    <property type="molecule type" value="Genomic_DNA"/>
</dbReference>
<dbReference type="RefSeq" id="WP_069809584.1">
    <property type="nucleotide sequence ID" value="NZ_CP017305.1"/>
</dbReference>
<gene>
    <name evidence="2" type="ORF">BIU88_05980</name>
</gene>
<dbReference type="Proteomes" id="UP000095185">
    <property type="component" value="Chromosome"/>
</dbReference>
<feature type="chain" id="PRO_5009106637" description="SoxXA-binding protein" evidence="1">
    <location>
        <begin position="22"/>
        <end position="108"/>
    </location>
</feature>
<dbReference type="KEGG" id="clz:BIU88_05980"/>
<keyword evidence="1" id="KW-0732">Signal</keyword>
<evidence type="ECO:0008006" key="4">
    <source>
        <dbReference type="Google" id="ProtNLM"/>
    </source>
</evidence>
<evidence type="ECO:0000313" key="2">
    <source>
        <dbReference type="EMBL" id="AOS83737.1"/>
    </source>
</evidence>
<evidence type="ECO:0000313" key="3">
    <source>
        <dbReference type="Proteomes" id="UP000095185"/>
    </source>
</evidence>
<evidence type="ECO:0000256" key="1">
    <source>
        <dbReference type="SAM" id="SignalP"/>
    </source>
</evidence>
<dbReference type="STRING" id="274537.BIU88_05980"/>
<accession>A0A1D8D3V5</accession>
<protein>
    <recommendedName>
        <fullName evidence="4">SoxXA-binding protein</fullName>
    </recommendedName>
</protein>
<dbReference type="OrthoDB" id="598454at2"/>
<dbReference type="AlphaFoldDB" id="A0A1D8D3V5"/>
<organism evidence="2 3">
    <name type="scientific">Chlorobaculum limnaeum</name>
    <dbReference type="NCBI Taxonomy" id="274537"/>
    <lineage>
        <taxon>Bacteria</taxon>
        <taxon>Pseudomonadati</taxon>
        <taxon>Chlorobiota</taxon>
        <taxon>Chlorobiia</taxon>
        <taxon>Chlorobiales</taxon>
        <taxon>Chlorobiaceae</taxon>
        <taxon>Chlorobaculum</taxon>
    </lineage>
</organism>
<name>A0A1D8D3V5_CHLLM</name>